<sequence>MSNPALHPCVFLVGLHGCGKTTVGMELNHSHGWAHLSLGDLGRMARMRKPHPYLSLRLMASLAGQIPGERLRPQVIDALLNQVQVLRERAPVIVDGFPSEPYHVTKLPSGAKLVCLEVPENVRLERLEFRTQTSARRWNPDMGPGLRDHQLPFLLQEHASRVVKVSAAGHIEDIARDVLSIAFR</sequence>
<dbReference type="EMBL" id="VYGV01000011">
    <property type="protein sequence ID" value="NWF46101.1"/>
    <property type="molecule type" value="Genomic_DNA"/>
</dbReference>
<protein>
    <submittedName>
        <fullName evidence="1">AAA family ATPase</fullName>
    </submittedName>
</protein>
<proteinExistence type="predicted"/>
<dbReference type="RefSeq" id="WP_177136008.1">
    <property type="nucleotide sequence ID" value="NZ_VYGV01000011.1"/>
</dbReference>
<gene>
    <name evidence="1" type="ORF">F3K02_12685</name>
</gene>
<dbReference type="InterPro" id="IPR027417">
    <property type="entry name" value="P-loop_NTPase"/>
</dbReference>
<comment type="caution">
    <text evidence="1">The sequence shown here is derived from an EMBL/GenBank/DDBJ whole genome shotgun (WGS) entry which is preliminary data.</text>
</comment>
<dbReference type="Gene3D" id="3.40.50.300">
    <property type="entry name" value="P-loop containing nucleotide triphosphate hydrolases"/>
    <property type="match status" value="1"/>
</dbReference>
<evidence type="ECO:0000313" key="2">
    <source>
        <dbReference type="Proteomes" id="UP000545507"/>
    </source>
</evidence>
<accession>A0A7Y8GWD5</accession>
<dbReference type="AlphaFoldDB" id="A0A7Y8GWD5"/>
<evidence type="ECO:0000313" key="1">
    <source>
        <dbReference type="EMBL" id="NWF46101.1"/>
    </source>
</evidence>
<dbReference type="Proteomes" id="UP000545507">
    <property type="component" value="Unassembled WGS sequence"/>
</dbReference>
<keyword evidence="2" id="KW-1185">Reference proteome</keyword>
<dbReference type="PRINTS" id="PR01100">
    <property type="entry name" value="SHIKIMTKNASE"/>
</dbReference>
<name>A0A7Y8GWD5_9BURK</name>
<reference evidence="1 2" key="1">
    <citation type="submission" date="2019-09" db="EMBL/GenBank/DDBJ databases">
        <title>Hydrogenophaga aromatica sp. nov., isolated from a para-xylene-degrading enrichment culture.</title>
        <authorList>
            <person name="Tancsics A."/>
            <person name="Banerjee S."/>
        </authorList>
    </citation>
    <scope>NUCLEOTIDE SEQUENCE [LARGE SCALE GENOMIC DNA]</scope>
    <source>
        <strain evidence="1 2">D2P1</strain>
    </source>
</reference>
<dbReference type="Pfam" id="PF13238">
    <property type="entry name" value="AAA_18"/>
    <property type="match status" value="1"/>
</dbReference>
<dbReference type="SUPFAM" id="SSF52540">
    <property type="entry name" value="P-loop containing nucleoside triphosphate hydrolases"/>
    <property type="match status" value="1"/>
</dbReference>
<organism evidence="1 2">
    <name type="scientific">Hydrogenophaga aromaticivorans</name>
    <dbReference type="NCBI Taxonomy" id="2610898"/>
    <lineage>
        <taxon>Bacteria</taxon>
        <taxon>Pseudomonadati</taxon>
        <taxon>Pseudomonadota</taxon>
        <taxon>Betaproteobacteria</taxon>
        <taxon>Burkholderiales</taxon>
        <taxon>Comamonadaceae</taxon>
        <taxon>Hydrogenophaga</taxon>
    </lineage>
</organism>